<dbReference type="EMBL" id="FN653021">
    <property type="protein sequence ID" value="CBY23453.1"/>
    <property type="molecule type" value="Genomic_DNA"/>
</dbReference>
<dbReference type="AlphaFoldDB" id="E4X1Y6"/>
<reference evidence="2" key="1">
    <citation type="journal article" date="2010" name="Science">
        <title>Plasticity of animal genome architecture unmasked by rapid evolution of a pelagic tunicate.</title>
        <authorList>
            <person name="Denoeud F."/>
            <person name="Henriet S."/>
            <person name="Mungpakdee S."/>
            <person name="Aury J.M."/>
            <person name="Da Silva C."/>
            <person name="Brinkmann H."/>
            <person name="Mikhaleva J."/>
            <person name="Olsen L.C."/>
            <person name="Jubin C."/>
            <person name="Canestro C."/>
            <person name="Bouquet J.M."/>
            <person name="Danks G."/>
            <person name="Poulain J."/>
            <person name="Campsteijn C."/>
            <person name="Adamski M."/>
            <person name="Cross I."/>
            <person name="Yadetie F."/>
            <person name="Muffato M."/>
            <person name="Louis A."/>
            <person name="Butcher S."/>
            <person name="Tsagkogeorga G."/>
            <person name="Konrad A."/>
            <person name="Singh S."/>
            <person name="Jensen M.F."/>
            <person name="Cong E.H."/>
            <person name="Eikeseth-Otteraa H."/>
            <person name="Noel B."/>
            <person name="Anthouard V."/>
            <person name="Porcel B.M."/>
            <person name="Kachouri-Lafond R."/>
            <person name="Nishino A."/>
            <person name="Ugolini M."/>
            <person name="Chourrout P."/>
            <person name="Nishida H."/>
            <person name="Aasland R."/>
            <person name="Huzurbazar S."/>
            <person name="Westhof E."/>
            <person name="Delsuc F."/>
            <person name="Lehrach H."/>
            <person name="Reinhardt R."/>
            <person name="Weissenbach J."/>
            <person name="Roy S.W."/>
            <person name="Artiguenave F."/>
            <person name="Postlethwait J.H."/>
            <person name="Manak J.R."/>
            <person name="Thompson E.M."/>
            <person name="Jaillon O."/>
            <person name="Du Pasquier L."/>
            <person name="Boudinot P."/>
            <person name="Liberles D.A."/>
            <person name="Volff J.N."/>
            <person name="Philippe H."/>
            <person name="Lenhard B."/>
            <person name="Roest Crollius H."/>
            <person name="Wincker P."/>
            <person name="Chourrout D."/>
        </authorList>
    </citation>
    <scope>NUCLEOTIDE SEQUENCE [LARGE SCALE GENOMIC DNA]</scope>
</reference>
<keyword evidence="3" id="KW-1185">Reference proteome</keyword>
<evidence type="ECO:0000313" key="2">
    <source>
        <dbReference type="EMBL" id="CBY23453.1"/>
    </source>
</evidence>
<name>E4X1Y6_OIKDI</name>
<organism evidence="2">
    <name type="scientific">Oikopleura dioica</name>
    <name type="common">Tunicate</name>
    <dbReference type="NCBI Taxonomy" id="34765"/>
    <lineage>
        <taxon>Eukaryota</taxon>
        <taxon>Metazoa</taxon>
        <taxon>Chordata</taxon>
        <taxon>Tunicata</taxon>
        <taxon>Appendicularia</taxon>
        <taxon>Copelata</taxon>
        <taxon>Oikopleuridae</taxon>
        <taxon>Oikopleura</taxon>
    </lineage>
</organism>
<dbReference type="Proteomes" id="UP000001307">
    <property type="component" value="Unassembled WGS sequence"/>
</dbReference>
<sequence length="281" mass="31461">MKIFCALFAGTLCQTLELTTKSSPVVLTGTCLEYSQGQGCRKLAAWHVYKGANLVEKIKKTENIDKFETDVVDALDASKLGRYFRKDQTKILFGDVVDGELVLGPEFSNVFSKSLDIVTDIVRMENYNSPEILEIEAELIAPSVPEPTEKTTIVSIEPEFDSEILEDTVIQELNHDLKNCDFYESTLYQKCSCAQPLVVNQKFVAWAFGEGCEGLSKEIEINCLDICYQPEIIEESESSGEEIGSGEVLDDDEGGDDDDWSSRAAYPSIEYEDDLYKINYI</sequence>
<dbReference type="OrthoDB" id="10503529at2759"/>
<dbReference type="InParanoid" id="E4X1Y6"/>
<evidence type="ECO:0000313" key="3">
    <source>
        <dbReference type="Proteomes" id="UP000001307"/>
    </source>
</evidence>
<gene>
    <name evidence="2" type="ORF">GSOID_T00015892001</name>
</gene>
<feature type="region of interest" description="Disordered" evidence="1">
    <location>
        <begin position="235"/>
        <end position="266"/>
    </location>
</feature>
<evidence type="ECO:0000256" key="1">
    <source>
        <dbReference type="SAM" id="MobiDB-lite"/>
    </source>
</evidence>
<accession>E4X1Y6</accession>
<protein>
    <submittedName>
        <fullName evidence="2">Uncharacterized protein</fullName>
    </submittedName>
</protein>
<proteinExistence type="predicted"/>
<feature type="compositionally biased region" description="Acidic residues" evidence="1">
    <location>
        <begin position="248"/>
        <end position="259"/>
    </location>
</feature>